<proteinExistence type="inferred from homology"/>
<comment type="catalytic activity">
    <reaction evidence="4">
        <text>N-terminal L-glutamyl-[protein] + L-leucyl-tRNA(Leu) = N-terminal L-leucyl-L-glutamyl-[protein] + tRNA(Leu) + H(+)</text>
        <dbReference type="Rhea" id="RHEA:50412"/>
        <dbReference type="Rhea" id="RHEA-COMP:9613"/>
        <dbReference type="Rhea" id="RHEA-COMP:9622"/>
        <dbReference type="Rhea" id="RHEA-COMP:12664"/>
        <dbReference type="Rhea" id="RHEA-COMP:12668"/>
        <dbReference type="ChEBI" id="CHEBI:15378"/>
        <dbReference type="ChEBI" id="CHEBI:64721"/>
        <dbReference type="ChEBI" id="CHEBI:78442"/>
        <dbReference type="ChEBI" id="CHEBI:78494"/>
        <dbReference type="ChEBI" id="CHEBI:133041"/>
        <dbReference type="EC" id="2.3.2.29"/>
    </reaction>
</comment>
<dbReference type="NCBIfam" id="NF002342">
    <property type="entry name" value="PRK01305.1-3"/>
    <property type="match status" value="1"/>
</dbReference>
<dbReference type="Proteomes" id="UP000219285">
    <property type="component" value="Chromosome"/>
</dbReference>
<comment type="subcellular location">
    <subcellularLocation>
        <location evidence="4">Cytoplasm</location>
    </subcellularLocation>
</comment>
<keyword evidence="1 4" id="KW-0963">Cytoplasm</keyword>
<dbReference type="NCBIfam" id="NF002341">
    <property type="entry name" value="PRK01305.1-1"/>
    <property type="match status" value="1"/>
</dbReference>
<dbReference type="InterPro" id="IPR017138">
    <property type="entry name" value="Asp_Glu_LeuTrfase"/>
</dbReference>
<evidence type="ECO:0000259" key="6">
    <source>
        <dbReference type="Pfam" id="PF04377"/>
    </source>
</evidence>
<dbReference type="PANTHER" id="PTHR21367:SF1">
    <property type="entry name" value="ARGINYL-TRNA--PROTEIN TRANSFERASE 1"/>
    <property type="match status" value="1"/>
</dbReference>
<dbReference type="GO" id="GO:0005737">
    <property type="term" value="C:cytoplasm"/>
    <property type="evidence" value="ECO:0007669"/>
    <property type="project" value="UniProtKB-SubCell"/>
</dbReference>
<feature type="domain" description="N-end rule aminoacyl transferase C-terminal" evidence="6">
    <location>
        <begin position="98"/>
        <end position="223"/>
    </location>
</feature>
<keyword evidence="3 4" id="KW-0012">Acyltransferase</keyword>
<evidence type="ECO:0000313" key="7">
    <source>
        <dbReference type="EMBL" id="QJR82423.1"/>
    </source>
</evidence>
<gene>
    <name evidence="4" type="primary">bpt</name>
    <name evidence="7" type="ORF">CA267_017530</name>
</gene>
<sequence>MKFGITQTFSCSYLPEQHEQLLVYAERDKDQATRYGQLIQAGFRRSGDQIYRPHCPSCNACQSLRIAVNQFVPSRSQTRILKRNTRLRSELVLTPKEEYYALYERYIGERHADGTMFPPSHKQYESFILCHWKRPVFIEAWKEDTLVAVAVTDDISDGCNHTAMSALYTFYAPELEKNSIGTWMILQQIAHAKQLGRQYLYLGYQIEGCNKMNYKGRFLPNERFIENKWRKIDKNLAY</sequence>
<dbReference type="InterPro" id="IPR007472">
    <property type="entry name" value="N-end_Aminoacyl_Trfase_C"/>
</dbReference>
<dbReference type="NCBIfam" id="NF002346">
    <property type="entry name" value="PRK01305.2-3"/>
    <property type="match status" value="1"/>
</dbReference>
<dbReference type="GO" id="GO:0004057">
    <property type="term" value="F:arginyl-tRNA--protein transferase activity"/>
    <property type="evidence" value="ECO:0007669"/>
    <property type="project" value="InterPro"/>
</dbReference>
<dbReference type="InterPro" id="IPR016181">
    <property type="entry name" value="Acyl_CoA_acyltransferase"/>
</dbReference>
<keyword evidence="2 4" id="KW-0808">Transferase</keyword>
<dbReference type="RefSeq" id="WP_075609593.1">
    <property type="nucleotide sequence ID" value="NZ_CP052766.1"/>
</dbReference>
<dbReference type="HAMAP" id="MF_00689">
    <property type="entry name" value="Bpt"/>
    <property type="match status" value="1"/>
</dbReference>
<evidence type="ECO:0000313" key="8">
    <source>
        <dbReference type="Proteomes" id="UP000219285"/>
    </source>
</evidence>
<reference evidence="7 8" key="2">
    <citation type="submission" date="2020-04" db="EMBL/GenBank/DDBJ databases">
        <title>Complete genome sequence of Alteromonas pelagimontana 5.12T.</title>
        <authorList>
            <person name="Sinha R.K."/>
            <person name="Krishnan K.P."/>
            <person name="Kurian J.P."/>
        </authorList>
    </citation>
    <scope>NUCLEOTIDE SEQUENCE [LARGE SCALE GENOMIC DNA]</scope>
    <source>
        <strain evidence="7 8">5.12</strain>
    </source>
</reference>
<dbReference type="InterPro" id="IPR030700">
    <property type="entry name" value="N-end_Aminoacyl_Trfase"/>
</dbReference>
<dbReference type="NCBIfam" id="NF002345">
    <property type="entry name" value="PRK01305.2-2"/>
    <property type="match status" value="1"/>
</dbReference>
<dbReference type="EC" id="2.3.2.29" evidence="4"/>
<keyword evidence="8" id="KW-1185">Reference proteome</keyword>
<dbReference type="KEGG" id="apel:CA267_017530"/>
<comment type="function">
    <text evidence="4">Functions in the N-end rule pathway of protein degradation where it conjugates Leu from its aminoacyl-tRNA to the N-termini of proteins containing an N-terminal aspartate or glutamate.</text>
</comment>
<dbReference type="Pfam" id="PF04377">
    <property type="entry name" value="ATE_C"/>
    <property type="match status" value="1"/>
</dbReference>
<accession>A0A6M4MH65</accession>
<name>A0A6M4MH65_9ALTE</name>
<dbReference type="AlphaFoldDB" id="A0A6M4MH65"/>
<evidence type="ECO:0000256" key="2">
    <source>
        <dbReference type="ARBA" id="ARBA00022679"/>
    </source>
</evidence>
<dbReference type="SUPFAM" id="SSF55729">
    <property type="entry name" value="Acyl-CoA N-acyltransferases (Nat)"/>
    <property type="match status" value="1"/>
</dbReference>
<dbReference type="Pfam" id="PF04376">
    <property type="entry name" value="ATE_N"/>
    <property type="match status" value="1"/>
</dbReference>
<dbReference type="GO" id="GO:0071596">
    <property type="term" value="P:ubiquitin-dependent protein catabolic process via the N-end rule pathway"/>
    <property type="evidence" value="ECO:0007669"/>
    <property type="project" value="InterPro"/>
</dbReference>
<dbReference type="PANTHER" id="PTHR21367">
    <property type="entry name" value="ARGININE-TRNA-PROTEIN TRANSFERASE 1"/>
    <property type="match status" value="1"/>
</dbReference>
<feature type="domain" description="N-end aminoacyl transferase N-terminal" evidence="5">
    <location>
        <begin position="10"/>
        <end position="79"/>
    </location>
</feature>
<dbReference type="GO" id="GO:0008914">
    <property type="term" value="F:leucyl-tRNA--protein transferase activity"/>
    <property type="evidence" value="ECO:0007669"/>
    <property type="project" value="UniProtKB-UniRule"/>
</dbReference>
<comment type="similarity">
    <text evidence="4">Belongs to the R-transferase family. Bpt subfamily.</text>
</comment>
<comment type="catalytic activity">
    <reaction evidence="4">
        <text>N-terminal L-aspartyl-[protein] + L-leucyl-tRNA(Leu) = N-terminal L-leucyl-L-aspartyl-[protein] + tRNA(Leu) + H(+)</text>
        <dbReference type="Rhea" id="RHEA:50420"/>
        <dbReference type="Rhea" id="RHEA-COMP:9613"/>
        <dbReference type="Rhea" id="RHEA-COMP:9622"/>
        <dbReference type="Rhea" id="RHEA-COMP:12669"/>
        <dbReference type="Rhea" id="RHEA-COMP:12674"/>
        <dbReference type="ChEBI" id="CHEBI:15378"/>
        <dbReference type="ChEBI" id="CHEBI:64720"/>
        <dbReference type="ChEBI" id="CHEBI:78442"/>
        <dbReference type="ChEBI" id="CHEBI:78494"/>
        <dbReference type="ChEBI" id="CHEBI:133042"/>
        <dbReference type="EC" id="2.3.2.29"/>
    </reaction>
</comment>
<dbReference type="InterPro" id="IPR007471">
    <property type="entry name" value="N-end_Aminoacyl_Trfase_N"/>
</dbReference>
<evidence type="ECO:0000259" key="5">
    <source>
        <dbReference type="Pfam" id="PF04376"/>
    </source>
</evidence>
<evidence type="ECO:0000256" key="4">
    <source>
        <dbReference type="HAMAP-Rule" id="MF_00689"/>
    </source>
</evidence>
<evidence type="ECO:0000256" key="3">
    <source>
        <dbReference type="ARBA" id="ARBA00023315"/>
    </source>
</evidence>
<dbReference type="OrthoDB" id="9782022at2"/>
<reference evidence="8" key="1">
    <citation type="submission" date="2014-12" db="EMBL/GenBank/DDBJ databases">
        <title>Complete genome sequence of a multi-drug resistant Klebsiella pneumoniae.</title>
        <authorList>
            <person name="Hua X."/>
            <person name="Chen Q."/>
            <person name="Li X."/>
            <person name="Feng Y."/>
            <person name="Ruan Z."/>
            <person name="Yu Y."/>
        </authorList>
    </citation>
    <scope>NUCLEOTIDE SEQUENCE [LARGE SCALE GENOMIC DNA]</scope>
    <source>
        <strain evidence="8">5.12</strain>
    </source>
</reference>
<protein>
    <recommendedName>
        <fullName evidence="4">Aspartate/glutamate leucyltransferase</fullName>
        <ecNumber evidence="4">2.3.2.29</ecNumber>
    </recommendedName>
</protein>
<organism evidence="7 8">
    <name type="scientific">Alteromonas pelagimontana</name>
    <dbReference type="NCBI Taxonomy" id="1858656"/>
    <lineage>
        <taxon>Bacteria</taxon>
        <taxon>Pseudomonadati</taxon>
        <taxon>Pseudomonadota</taxon>
        <taxon>Gammaproteobacteria</taxon>
        <taxon>Alteromonadales</taxon>
        <taxon>Alteromonadaceae</taxon>
        <taxon>Alteromonas/Salinimonas group</taxon>
        <taxon>Alteromonas</taxon>
    </lineage>
</organism>
<dbReference type="EMBL" id="CP052766">
    <property type="protein sequence ID" value="QJR82423.1"/>
    <property type="molecule type" value="Genomic_DNA"/>
</dbReference>
<evidence type="ECO:0000256" key="1">
    <source>
        <dbReference type="ARBA" id="ARBA00022490"/>
    </source>
</evidence>
<dbReference type="PIRSF" id="PIRSF037208">
    <property type="entry name" value="ATE_pro_prd"/>
    <property type="match status" value="1"/>
</dbReference>